<dbReference type="AlphaFoldDB" id="A0A8T1PGH2"/>
<reference evidence="1" key="1">
    <citation type="submission" date="2020-12" db="EMBL/GenBank/DDBJ databases">
        <title>WGS assembly of Carya illinoinensis cv. Pawnee.</title>
        <authorList>
            <person name="Platts A."/>
            <person name="Shu S."/>
            <person name="Wright S."/>
            <person name="Barry K."/>
            <person name="Edger P."/>
            <person name="Pires J.C."/>
            <person name="Schmutz J."/>
        </authorList>
    </citation>
    <scope>NUCLEOTIDE SEQUENCE</scope>
    <source>
        <tissue evidence="1">Leaf</tissue>
    </source>
</reference>
<sequence>MNEIEERWGKLRLTEQEASDIVIGDEASEELHIKAECSVVGKVWMEQKLSAMVVENTMGKVWRISRRAKFQEVGANIFAIQFANEADKMRVMNGRLGCLTATCLL</sequence>
<name>A0A8T1PGH2_CARIL</name>
<dbReference type="EMBL" id="CM031818">
    <property type="protein sequence ID" value="KAG6640182.1"/>
    <property type="molecule type" value="Genomic_DNA"/>
</dbReference>
<comment type="caution">
    <text evidence="1">The sequence shown here is derived from an EMBL/GenBank/DDBJ whole genome shotgun (WGS) entry which is preliminary data.</text>
</comment>
<protein>
    <submittedName>
        <fullName evidence="1">Uncharacterized protein</fullName>
    </submittedName>
</protein>
<dbReference type="Proteomes" id="UP000811609">
    <property type="component" value="Chromosome 10"/>
</dbReference>
<gene>
    <name evidence="1" type="ORF">CIPAW_10G155200</name>
</gene>
<accession>A0A8T1PGH2</accession>
<keyword evidence="2" id="KW-1185">Reference proteome</keyword>
<proteinExistence type="predicted"/>
<organism evidence="1 2">
    <name type="scientific">Carya illinoinensis</name>
    <name type="common">Pecan</name>
    <dbReference type="NCBI Taxonomy" id="32201"/>
    <lineage>
        <taxon>Eukaryota</taxon>
        <taxon>Viridiplantae</taxon>
        <taxon>Streptophyta</taxon>
        <taxon>Embryophyta</taxon>
        <taxon>Tracheophyta</taxon>
        <taxon>Spermatophyta</taxon>
        <taxon>Magnoliopsida</taxon>
        <taxon>eudicotyledons</taxon>
        <taxon>Gunneridae</taxon>
        <taxon>Pentapetalae</taxon>
        <taxon>rosids</taxon>
        <taxon>fabids</taxon>
        <taxon>Fagales</taxon>
        <taxon>Juglandaceae</taxon>
        <taxon>Carya</taxon>
    </lineage>
</organism>
<evidence type="ECO:0000313" key="2">
    <source>
        <dbReference type="Proteomes" id="UP000811609"/>
    </source>
</evidence>
<evidence type="ECO:0000313" key="1">
    <source>
        <dbReference type="EMBL" id="KAG6640182.1"/>
    </source>
</evidence>